<evidence type="ECO:0000313" key="2">
    <source>
        <dbReference type="Proteomes" id="UP000273516"/>
    </source>
</evidence>
<gene>
    <name evidence="1" type="ORF">C9E81_15805</name>
</gene>
<dbReference type="RefSeq" id="WP_147457615.1">
    <property type="nucleotide sequence ID" value="NZ_QOKZ01000006.1"/>
</dbReference>
<accession>A0A3M0MBV5</accession>
<evidence type="ECO:0000313" key="1">
    <source>
        <dbReference type="EMBL" id="RMC33764.1"/>
    </source>
</evidence>
<dbReference type="OrthoDB" id="7062404at2"/>
<name>A0A3M0MBV5_9RHOB</name>
<dbReference type="EMBL" id="QOKZ01000006">
    <property type="protein sequence ID" value="RMC33764.1"/>
    <property type="molecule type" value="Genomic_DNA"/>
</dbReference>
<comment type="caution">
    <text evidence="1">The sequence shown here is derived from an EMBL/GenBank/DDBJ whole genome shotgun (WGS) entry which is preliminary data.</text>
</comment>
<sequence length="514" mass="58916">MTKNVILHLGAHRTGTTGLQVYLHQNDEKLRKSGYDLLYPPRSREVRFDYFKPKGKGAIYSDENIIGYMENNISSSKLYPDAGEKLQRIGHLFDRVERVYISIRNHEDYWKSAISFCIQKSGIDLPSAEQINKIAASKRGWAQVVEDVRAVLPQDVKIYVREFQWKTENPKQQLIAVCKWQALKETSFQRKKHNSGFDQNTLIRTLSERGAYSSADRLSSIDSFELFTERQRREMMELYISDINALSNMNNVQFLSDDIGNIRTSLIDKIEKAQTSLYNEHESGSDQDANHIICFLHIGKTGGTFLKSQISQNEAREKNVILSGHNMTLNKSIEAYGPTRKLAFFFRHPEERFVSAFYSRLRQGRPVYDVNWTAAEAVAFQYFHNPNSLAEALYSEDDRLKSAANFAFKNIFHLALSHEHYLGSVEALLNEDKKQNILLCCETRNIERHWGKIVKTMGFDAGKAIIPSSNKAPQGTAVELSELAKASLAMFWEKEFRIYDTCRKIAQNSGFGDV</sequence>
<reference evidence="1 2" key="1">
    <citation type="submission" date="2018-07" db="EMBL/GenBank/DDBJ databases">
        <authorList>
            <person name="Zhang Y."/>
            <person name="Wang L."/>
            <person name="Ma S."/>
        </authorList>
    </citation>
    <scope>NUCLEOTIDE SEQUENCE [LARGE SCALE GENOMIC DNA]</scope>
    <source>
        <strain evidence="1 2">4-2</strain>
    </source>
</reference>
<dbReference type="Proteomes" id="UP000273516">
    <property type="component" value="Unassembled WGS sequence"/>
</dbReference>
<protein>
    <recommendedName>
        <fullName evidence="3">Sulfotransferase family protein</fullName>
    </recommendedName>
</protein>
<proteinExistence type="predicted"/>
<keyword evidence="2" id="KW-1185">Reference proteome</keyword>
<evidence type="ECO:0008006" key="3">
    <source>
        <dbReference type="Google" id="ProtNLM"/>
    </source>
</evidence>
<dbReference type="InterPro" id="IPR027417">
    <property type="entry name" value="P-loop_NTPase"/>
</dbReference>
<dbReference type="SUPFAM" id="SSF52540">
    <property type="entry name" value="P-loop containing nucleoside triphosphate hydrolases"/>
    <property type="match status" value="1"/>
</dbReference>
<dbReference type="AlphaFoldDB" id="A0A3M0MBV5"/>
<organism evidence="1 2">
    <name type="scientific">Paracoccus alkanivorans</name>
    <dbReference type="NCBI Taxonomy" id="2116655"/>
    <lineage>
        <taxon>Bacteria</taxon>
        <taxon>Pseudomonadati</taxon>
        <taxon>Pseudomonadota</taxon>
        <taxon>Alphaproteobacteria</taxon>
        <taxon>Rhodobacterales</taxon>
        <taxon>Paracoccaceae</taxon>
        <taxon>Paracoccus</taxon>
    </lineage>
</organism>